<dbReference type="EMBL" id="JBDODL010004030">
    <property type="protein sequence ID" value="MES1922916.1"/>
    <property type="molecule type" value="Genomic_DNA"/>
</dbReference>
<comment type="caution">
    <text evidence="1">The sequence shown here is derived from an EMBL/GenBank/DDBJ whole genome shotgun (WGS) entry which is preliminary data.</text>
</comment>
<name>A0ABV2AU14_9EUKA</name>
<sequence>MQFVKSLKKYFGVIPKFLIVLRINDNDYITKEISPPDVRFSKNNDCSPRAISFHPDKQRLFLHATTNPINKIPELRAAEMINLSSYHDRLVKNFDERNDNISLARKLGIKIDADLKNIPGPPLYWPDAFPFTDLNVVEEFLSSVQKELDYHPDSNKTKPLKDVQKLLSEMSILINLGRKSPRVTNTVNELRANVNGKEVEDGLMMVEYMNDGYENEVKAAVKFVPIHLIDVSNGFGDLQYSIF</sequence>
<reference evidence="1 2" key="1">
    <citation type="journal article" date="2024" name="BMC Biol.">
        <title>Comparative genomics of Ascetosporea gives new insight into the evolutionary basis for animal parasitism in Rhizaria.</title>
        <authorList>
            <person name="Hiltunen Thoren M."/>
            <person name="Onut-Brannstrom I."/>
            <person name="Alfjorden A."/>
            <person name="Peckova H."/>
            <person name="Swords F."/>
            <person name="Hooper C."/>
            <person name="Holzer A.S."/>
            <person name="Bass D."/>
            <person name="Burki F."/>
        </authorList>
    </citation>
    <scope>NUCLEOTIDE SEQUENCE [LARGE SCALE GENOMIC DNA]</scope>
    <source>
        <strain evidence="1">20-A016</strain>
    </source>
</reference>
<proteinExistence type="predicted"/>
<feature type="non-terminal residue" evidence="1">
    <location>
        <position position="243"/>
    </location>
</feature>
<gene>
    <name evidence="1" type="ORF">MHBO_004446</name>
</gene>
<evidence type="ECO:0000313" key="2">
    <source>
        <dbReference type="Proteomes" id="UP001439008"/>
    </source>
</evidence>
<dbReference type="Proteomes" id="UP001439008">
    <property type="component" value="Unassembled WGS sequence"/>
</dbReference>
<evidence type="ECO:0000313" key="1">
    <source>
        <dbReference type="EMBL" id="MES1922916.1"/>
    </source>
</evidence>
<keyword evidence="2" id="KW-1185">Reference proteome</keyword>
<protein>
    <submittedName>
        <fullName evidence="1">Uncharacterized protein</fullName>
    </submittedName>
</protein>
<accession>A0ABV2AU14</accession>
<organism evidence="1 2">
    <name type="scientific">Bonamia ostreae</name>
    <dbReference type="NCBI Taxonomy" id="126728"/>
    <lineage>
        <taxon>Eukaryota</taxon>
        <taxon>Sar</taxon>
        <taxon>Rhizaria</taxon>
        <taxon>Endomyxa</taxon>
        <taxon>Ascetosporea</taxon>
        <taxon>Haplosporida</taxon>
        <taxon>Bonamia</taxon>
    </lineage>
</organism>